<proteinExistence type="predicted"/>
<gene>
    <name evidence="1" type="primary">Acey_s0081.g1492</name>
    <name evidence="1" type="ORF">Y032_0081g1492</name>
</gene>
<dbReference type="AlphaFoldDB" id="A0A016TRI9"/>
<name>A0A016TRI9_9BILA</name>
<evidence type="ECO:0000313" key="2">
    <source>
        <dbReference type="Proteomes" id="UP000024635"/>
    </source>
</evidence>
<dbReference type="EMBL" id="JARK01001417">
    <property type="protein sequence ID" value="EYC05644.1"/>
    <property type="molecule type" value="Genomic_DNA"/>
</dbReference>
<dbReference type="Proteomes" id="UP000024635">
    <property type="component" value="Unassembled WGS sequence"/>
</dbReference>
<accession>A0A016TRI9</accession>
<comment type="caution">
    <text evidence="1">The sequence shown here is derived from an EMBL/GenBank/DDBJ whole genome shotgun (WGS) entry which is preliminary data.</text>
</comment>
<evidence type="ECO:0000313" key="1">
    <source>
        <dbReference type="EMBL" id="EYC05644.1"/>
    </source>
</evidence>
<protein>
    <submittedName>
        <fullName evidence="1">Uncharacterized protein</fullName>
    </submittedName>
</protein>
<organism evidence="1 2">
    <name type="scientific">Ancylostoma ceylanicum</name>
    <dbReference type="NCBI Taxonomy" id="53326"/>
    <lineage>
        <taxon>Eukaryota</taxon>
        <taxon>Metazoa</taxon>
        <taxon>Ecdysozoa</taxon>
        <taxon>Nematoda</taxon>
        <taxon>Chromadorea</taxon>
        <taxon>Rhabditida</taxon>
        <taxon>Rhabditina</taxon>
        <taxon>Rhabditomorpha</taxon>
        <taxon>Strongyloidea</taxon>
        <taxon>Ancylostomatidae</taxon>
        <taxon>Ancylostomatinae</taxon>
        <taxon>Ancylostoma</taxon>
    </lineage>
</organism>
<reference evidence="2" key="1">
    <citation type="journal article" date="2015" name="Nat. Genet.">
        <title>The genome and transcriptome of the zoonotic hookworm Ancylostoma ceylanicum identify infection-specific gene families.</title>
        <authorList>
            <person name="Schwarz E.M."/>
            <person name="Hu Y."/>
            <person name="Antoshechkin I."/>
            <person name="Miller M.M."/>
            <person name="Sternberg P.W."/>
            <person name="Aroian R.V."/>
        </authorList>
    </citation>
    <scope>NUCLEOTIDE SEQUENCE</scope>
    <source>
        <strain evidence="2">HY135</strain>
    </source>
</reference>
<sequence length="103" mass="12192">MELGRRSQLGIISRRGYGSLELFTVSEDLYQNSYCSELKMEHRQAMKSHVVNPHWMANRKFYSSYLRITVHLMPKLQVHCTSDEYSPQICRAIRVIQENTLVW</sequence>
<keyword evidence="2" id="KW-1185">Reference proteome</keyword>